<dbReference type="Proteomes" id="UP000499080">
    <property type="component" value="Unassembled WGS sequence"/>
</dbReference>
<comment type="caution">
    <text evidence="1">The sequence shown here is derived from an EMBL/GenBank/DDBJ whole genome shotgun (WGS) entry which is preliminary data.</text>
</comment>
<dbReference type="AlphaFoldDB" id="A0A4Y2U9X1"/>
<reference evidence="1 2" key="1">
    <citation type="journal article" date="2019" name="Sci. Rep.">
        <title>Orb-weaving spider Araneus ventricosus genome elucidates the spidroin gene catalogue.</title>
        <authorList>
            <person name="Kono N."/>
            <person name="Nakamura H."/>
            <person name="Ohtoshi R."/>
            <person name="Moran D.A.P."/>
            <person name="Shinohara A."/>
            <person name="Yoshida Y."/>
            <person name="Fujiwara M."/>
            <person name="Mori M."/>
            <person name="Tomita M."/>
            <person name="Arakawa K."/>
        </authorList>
    </citation>
    <scope>NUCLEOTIDE SEQUENCE [LARGE SCALE GENOMIC DNA]</scope>
</reference>
<dbReference type="EMBL" id="BGPR01034975">
    <property type="protein sequence ID" value="GBO09618.1"/>
    <property type="molecule type" value="Genomic_DNA"/>
</dbReference>
<evidence type="ECO:0000313" key="1">
    <source>
        <dbReference type="EMBL" id="GBO09618.1"/>
    </source>
</evidence>
<protein>
    <submittedName>
        <fullName evidence="1">Uncharacterized protein</fullName>
    </submittedName>
</protein>
<keyword evidence="2" id="KW-1185">Reference proteome</keyword>
<name>A0A4Y2U9X1_ARAVE</name>
<proteinExistence type="predicted"/>
<accession>A0A4Y2U9X1</accession>
<evidence type="ECO:0000313" key="2">
    <source>
        <dbReference type="Proteomes" id="UP000499080"/>
    </source>
</evidence>
<organism evidence="1 2">
    <name type="scientific">Araneus ventricosus</name>
    <name type="common">Orbweaver spider</name>
    <name type="synonym">Epeira ventricosa</name>
    <dbReference type="NCBI Taxonomy" id="182803"/>
    <lineage>
        <taxon>Eukaryota</taxon>
        <taxon>Metazoa</taxon>
        <taxon>Ecdysozoa</taxon>
        <taxon>Arthropoda</taxon>
        <taxon>Chelicerata</taxon>
        <taxon>Arachnida</taxon>
        <taxon>Araneae</taxon>
        <taxon>Araneomorphae</taxon>
        <taxon>Entelegynae</taxon>
        <taxon>Araneoidea</taxon>
        <taxon>Araneidae</taxon>
        <taxon>Araneus</taxon>
    </lineage>
</organism>
<sequence>MRYRYLTCGSGGCCYNAYWWFQCDIATPWRARHYRACCAVTRSVCDDISSLPAFFSCFTCINMLRARFCGFACNARDGMCLYSDAALAGLPVLPLLAAQRLRRVACLCWCAATCRC</sequence>
<gene>
    <name evidence="1" type="ORF">AVEN_137556_1</name>
</gene>